<feature type="transmembrane region" description="Helical" evidence="6">
    <location>
        <begin position="207"/>
        <end position="230"/>
    </location>
</feature>
<sequence length="381" mass="40536">MKLSALFKSDSASGVILIFCVLIALLIANSPLAGPFNTLLAFRVDAGILDASVLEWINDGLMTIFFFFVGMEIKQEMISGHLSSFKKASVPVLAAIGGALVPALIYTLLNRGTATTNGWGIPMATDIAFALGVLSLMGKLVPPALKAFLSTLAVVDDLLAIVVIAIFYATDIHLINLFIGSGIFIALLIMNKLGVKRTVWYIVPGVVMWYFIHHSGIHATVAGVLTAMAIPYASKKGSPLKDLVHLLEKPVAFVIMPLFAIANTNIHFTSDMAAGITSMLGVGIIAGLIIGKPIGIMAASWLCVKAKIGHLPHGVNWRMLAGIGLLAGIGFTMSIFMSFLSFDEPLYNAQAKLAILIASAAAGTIGYIYLKKILKPKNVRI</sequence>
<name>A0A929KWH6_9SPHI</name>
<feature type="transmembrane region" description="Helical" evidence="6">
    <location>
        <begin position="174"/>
        <end position="195"/>
    </location>
</feature>
<evidence type="ECO:0000256" key="3">
    <source>
        <dbReference type="ARBA" id="ARBA00022692"/>
    </source>
</evidence>
<reference evidence="7" key="1">
    <citation type="submission" date="2020-10" db="EMBL/GenBank/DDBJ databases">
        <title>Mucilaginibacter mali sp. nov., isolated from rhizosphere soil of apple orchard.</title>
        <authorList>
            <person name="Lee J.-S."/>
            <person name="Kim H.S."/>
            <person name="Kim J.-S."/>
        </authorList>
    </citation>
    <scope>NUCLEOTIDE SEQUENCE</scope>
    <source>
        <strain evidence="7">KCTC 22746</strain>
    </source>
</reference>
<keyword evidence="6" id="KW-0406">Ion transport</keyword>
<feature type="transmembrane region" description="Helical" evidence="6">
    <location>
        <begin position="12"/>
        <end position="33"/>
    </location>
</feature>
<keyword evidence="6" id="KW-0739">Sodium transport</keyword>
<evidence type="ECO:0000256" key="5">
    <source>
        <dbReference type="ARBA" id="ARBA00023136"/>
    </source>
</evidence>
<dbReference type="GO" id="GO:0006885">
    <property type="term" value="P:regulation of pH"/>
    <property type="evidence" value="ECO:0007669"/>
    <property type="project" value="UniProtKB-UniRule"/>
</dbReference>
<dbReference type="InterPro" id="IPR023171">
    <property type="entry name" value="Na/H_antiporter_dom_sf"/>
</dbReference>
<feature type="transmembrane region" description="Helical" evidence="6">
    <location>
        <begin position="280"/>
        <end position="299"/>
    </location>
</feature>
<comment type="subcellular location">
    <subcellularLocation>
        <location evidence="1">Cell inner membrane</location>
        <topology evidence="1">Multi-pass membrane protein</topology>
    </subcellularLocation>
    <subcellularLocation>
        <location evidence="6">Cell membrane</location>
        <topology evidence="6">Multi-pass membrane protein</topology>
    </subcellularLocation>
</comment>
<dbReference type="NCBIfam" id="TIGR00773">
    <property type="entry name" value="NhaA"/>
    <property type="match status" value="1"/>
</dbReference>
<dbReference type="Pfam" id="PF06965">
    <property type="entry name" value="Na_H_antiport_1"/>
    <property type="match status" value="1"/>
</dbReference>
<accession>A0A929KWH6</accession>
<dbReference type="InterPro" id="IPR004670">
    <property type="entry name" value="NhaA"/>
</dbReference>
<feature type="transmembrane region" description="Helical" evidence="6">
    <location>
        <begin position="121"/>
        <end position="141"/>
    </location>
</feature>
<keyword evidence="4 6" id="KW-1133">Transmembrane helix</keyword>
<comment type="function">
    <text evidence="6">Na(+)/H(+) antiporter that extrudes sodium in exchange for external protons.</text>
</comment>
<evidence type="ECO:0000256" key="2">
    <source>
        <dbReference type="ARBA" id="ARBA00022475"/>
    </source>
</evidence>
<dbReference type="GO" id="GO:0015385">
    <property type="term" value="F:sodium:proton antiporter activity"/>
    <property type="evidence" value="ECO:0007669"/>
    <property type="project" value="UniProtKB-UniRule"/>
</dbReference>
<keyword evidence="6" id="KW-0813">Transport</keyword>
<keyword evidence="8" id="KW-1185">Reference proteome</keyword>
<dbReference type="RefSeq" id="WP_194111681.1">
    <property type="nucleotide sequence ID" value="NZ_JADFFL010000004.1"/>
</dbReference>
<dbReference type="NCBIfam" id="NF007111">
    <property type="entry name" value="PRK09560.1"/>
    <property type="match status" value="1"/>
</dbReference>
<evidence type="ECO:0000256" key="6">
    <source>
        <dbReference type="HAMAP-Rule" id="MF_01844"/>
    </source>
</evidence>
<keyword evidence="2 6" id="KW-1003">Cell membrane</keyword>
<dbReference type="PANTHER" id="PTHR30341:SF0">
    <property type="entry name" value="NA(+)_H(+) ANTIPORTER NHAA"/>
    <property type="match status" value="1"/>
</dbReference>
<keyword evidence="3 6" id="KW-0812">Transmembrane</keyword>
<feature type="transmembrane region" description="Helical" evidence="6">
    <location>
        <begin position="353"/>
        <end position="370"/>
    </location>
</feature>
<keyword evidence="5 6" id="KW-0472">Membrane</keyword>
<feature type="transmembrane region" description="Helical" evidence="6">
    <location>
        <begin position="250"/>
        <end position="268"/>
    </location>
</feature>
<evidence type="ECO:0000313" key="7">
    <source>
        <dbReference type="EMBL" id="MBE9662457.1"/>
    </source>
</evidence>
<dbReference type="GO" id="GO:0005886">
    <property type="term" value="C:plasma membrane"/>
    <property type="evidence" value="ECO:0007669"/>
    <property type="project" value="UniProtKB-SubCell"/>
</dbReference>
<keyword evidence="6" id="KW-0915">Sodium</keyword>
<comment type="caution">
    <text evidence="7">The sequence shown here is derived from an EMBL/GenBank/DDBJ whole genome shotgun (WGS) entry which is preliminary data.</text>
</comment>
<comment type="catalytic activity">
    <reaction evidence="6">
        <text>Na(+)(in) + 2 H(+)(out) = Na(+)(out) + 2 H(+)(in)</text>
        <dbReference type="Rhea" id="RHEA:29251"/>
        <dbReference type="ChEBI" id="CHEBI:15378"/>
        <dbReference type="ChEBI" id="CHEBI:29101"/>
    </reaction>
</comment>
<organism evidence="7 8">
    <name type="scientific">Mucilaginibacter myungsuensis</name>
    <dbReference type="NCBI Taxonomy" id="649104"/>
    <lineage>
        <taxon>Bacteria</taxon>
        <taxon>Pseudomonadati</taxon>
        <taxon>Bacteroidota</taxon>
        <taxon>Sphingobacteriia</taxon>
        <taxon>Sphingobacteriales</taxon>
        <taxon>Sphingobacteriaceae</taxon>
        <taxon>Mucilaginibacter</taxon>
    </lineage>
</organism>
<feature type="transmembrane region" description="Helical" evidence="6">
    <location>
        <begin position="319"/>
        <end position="341"/>
    </location>
</feature>
<dbReference type="Proteomes" id="UP000622475">
    <property type="component" value="Unassembled WGS sequence"/>
</dbReference>
<feature type="transmembrane region" description="Helical" evidence="6">
    <location>
        <begin position="148"/>
        <end position="168"/>
    </location>
</feature>
<evidence type="ECO:0000256" key="4">
    <source>
        <dbReference type="ARBA" id="ARBA00022989"/>
    </source>
</evidence>
<dbReference type="PANTHER" id="PTHR30341">
    <property type="entry name" value="SODIUM ION/PROTON ANTIPORTER NHAA-RELATED"/>
    <property type="match status" value="1"/>
</dbReference>
<evidence type="ECO:0000256" key="1">
    <source>
        <dbReference type="ARBA" id="ARBA00004429"/>
    </source>
</evidence>
<dbReference type="Gene3D" id="1.20.1530.10">
    <property type="entry name" value="Na+/H+ antiporter like domain"/>
    <property type="match status" value="1"/>
</dbReference>
<evidence type="ECO:0000313" key="8">
    <source>
        <dbReference type="Proteomes" id="UP000622475"/>
    </source>
</evidence>
<protein>
    <recommendedName>
        <fullName evidence="6">Na(+)/H(+) antiporter NhaA</fullName>
    </recommendedName>
    <alternativeName>
        <fullName evidence="6">Sodium/proton antiporter NhaA</fullName>
    </alternativeName>
</protein>
<feature type="transmembrane region" description="Helical" evidence="6">
    <location>
        <begin position="53"/>
        <end position="70"/>
    </location>
</feature>
<comment type="similarity">
    <text evidence="6">Belongs to the NhaA Na(+)/H(+) (TC 2.A.33) antiporter family.</text>
</comment>
<proteinExistence type="inferred from homology"/>
<dbReference type="AlphaFoldDB" id="A0A929KWH6"/>
<dbReference type="EMBL" id="JADFFL010000004">
    <property type="protein sequence ID" value="MBE9662457.1"/>
    <property type="molecule type" value="Genomic_DNA"/>
</dbReference>
<dbReference type="HAMAP" id="MF_01844">
    <property type="entry name" value="NhaA"/>
    <property type="match status" value="1"/>
</dbReference>
<feature type="transmembrane region" description="Helical" evidence="6">
    <location>
        <begin position="90"/>
        <end position="109"/>
    </location>
</feature>
<gene>
    <name evidence="6 7" type="primary">nhaA</name>
    <name evidence="7" type="ORF">IRJ16_11245</name>
</gene>
<keyword evidence="6" id="KW-0050">Antiport</keyword>